<dbReference type="InterPro" id="IPR050679">
    <property type="entry name" value="Bact_HTH_transcr_reg"/>
</dbReference>
<evidence type="ECO:0000313" key="6">
    <source>
        <dbReference type="Proteomes" id="UP000471672"/>
    </source>
</evidence>
<keyword evidence="6" id="KW-1185">Reference proteome</keyword>
<reference evidence="5 6" key="1">
    <citation type="journal article" date="2021" name="Arch. Microbiol.">
        <title>Cellulosimicrobium fucosivorans sp. nov., isolated from San Elijo Lagoon, contains a fucose metabolic pathway linked to carotenoid production.</title>
        <authorList>
            <person name="Aviles F.A."/>
            <person name="Kyndt J.A."/>
        </authorList>
    </citation>
    <scope>NUCLEOTIDE SEQUENCE [LARGE SCALE GENOMIC DNA]</scope>
    <source>
        <strain evidence="5 6">SE3</strain>
    </source>
</reference>
<dbReference type="PRINTS" id="PR00035">
    <property type="entry name" value="HTHGNTR"/>
</dbReference>
<protein>
    <submittedName>
        <fullName evidence="5">GntR family transcriptional regulator</fullName>
    </submittedName>
</protein>
<dbReference type="InterPro" id="IPR000524">
    <property type="entry name" value="Tscrpt_reg_HTH_GntR"/>
</dbReference>
<dbReference type="Pfam" id="PF00392">
    <property type="entry name" value="GntR"/>
    <property type="match status" value="1"/>
</dbReference>
<dbReference type="Gene3D" id="3.40.1410.10">
    <property type="entry name" value="Chorismate lyase-like"/>
    <property type="match status" value="1"/>
</dbReference>
<dbReference type="Proteomes" id="UP000471672">
    <property type="component" value="Unassembled WGS sequence"/>
</dbReference>
<comment type="caution">
    <text evidence="5">The sequence shown here is derived from an EMBL/GenBank/DDBJ whole genome shotgun (WGS) entry which is preliminary data.</text>
</comment>
<dbReference type="SMART" id="SM00345">
    <property type="entry name" value="HTH_GNTR"/>
    <property type="match status" value="1"/>
</dbReference>
<dbReference type="CDD" id="cd07377">
    <property type="entry name" value="WHTH_GntR"/>
    <property type="match status" value="1"/>
</dbReference>
<sequence>MPQTLDRDGSTPLYIQLANILREKIEGGEWAVNHKIPSENELNQTYGISRMTARQVLAQLANEGLIFRVQGKGTFVAPRKISTRSPAYKGIREQLEQMGYATSTQLLGMELGTPPSNVARTLGLPSGAQAYTVRRLRLVEDEPISLHTSYIPQALAEDLDRHDPAERQLCAILEDAYGLRMDHVVETLETTTPSAADARVLGVGRTAPLLLLTQQISTATGTPFEHSRILFRGDKIRLEFHYDL</sequence>
<dbReference type="InterPro" id="IPR036388">
    <property type="entry name" value="WH-like_DNA-bd_sf"/>
</dbReference>
<evidence type="ECO:0000256" key="2">
    <source>
        <dbReference type="ARBA" id="ARBA00023125"/>
    </source>
</evidence>
<accession>A0ABX0BJN2</accession>
<evidence type="ECO:0000313" key="5">
    <source>
        <dbReference type="EMBL" id="NDO91301.1"/>
    </source>
</evidence>
<dbReference type="Pfam" id="PF07702">
    <property type="entry name" value="UTRA"/>
    <property type="match status" value="1"/>
</dbReference>
<dbReference type="EMBL" id="JAAFAN010000092">
    <property type="protein sequence ID" value="NDO91301.1"/>
    <property type="molecule type" value="Genomic_DNA"/>
</dbReference>
<evidence type="ECO:0000256" key="3">
    <source>
        <dbReference type="ARBA" id="ARBA00023163"/>
    </source>
</evidence>
<evidence type="ECO:0000256" key="1">
    <source>
        <dbReference type="ARBA" id="ARBA00023015"/>
    </source>
</evidence>
<evidence type="ECO:0000259" key="4">
    <source>
        <dbReference type="PROSITE" id="PS50949"/>
    </source>
</evidence>
<dbReference type="InterPro" id="IPR036390">
    <property type="entry name" value="WH_DNA-bd_sf"/>
</dbReference>
<dbReference type="SUPFAM" id="SSF64288">
    <property type="entry name" value="Chorismate lyase-like"/>
    <property type="match status" value="1"/>
</dbReference>
<dbReference type="InterPro" id="IPR011663">
    <property type="entry name" value="UTRA"/>
</dbReference>
<organism evidence="5 6">
    <name type="scientific">Cellulosimicrobium composti</name>
    <dbReference type="NCBI Taxonomy" id="2672572"/>
    <lineage>
        <taxon>Bacteria</taxon>
        <taxon>Bacillati</taxon>
        <taxon>Actinomycetota</taxon>
        <taxon>Actinomycetes</taxon>
        <taxon>Micrococcales</taxon>
        <taxon>Promicromonosporaceae</taxon>
        <taxon>Cellulosimicrobium</taxon>
    </lineage>
</organism>
<dbReference type="PROSITE" id="PS50949">
    <property type="entry name" value="HTH_GNTR"/>
    <property type="match status" value="1"/>
</dbReference>
<keyword evidence="2" id="KW-0238">DNA-binding</keyword>
<gene>
    <name evidence="5" type="ORF">GYH36_17875</name>
</gene>
<dbReference type="InterPro" id="IPR028978">
    <property type="entry name" value="Chorismate_lyase_/UTRA_dom_sf"/>
</dbReference>
<dbReference type="Gene3D" id="1.10.10.10">
    <property type="entry name" value="Winged helix-like DNA-binding domain superfamily/Winged helix DNA-binding domain"/>
    <property type="match status" value="1"/>
</dbReference>
<dbReference type="PANTHER" id="PTHR44846">
    <property type="entry name" value="MANNOSYL-D-GLYCERATE TRANSPORT/METABOLISM SYSTEM REPRESSOR MNGR-RELATED"/>
    <property type="match status" value="1"/>
</dbReference>
<proteinExistence type="predicted"/>
<keyword evidence="1" id="KW-0805">Transcription regulation</keyword>
<name>A0ABX0BJN2_9MICO</name>
<dbReference type="SUPFAM" id="SSF46785">
    <property type="entry name" value="Winged helix' DNA-binding domain"/>
    <property type="match status" value="1"/>
</dbReference>
<feature type="domain" description="HTH gntR-type" evidence="4">
    <location>
        <begin position="11"/>
        <end position="79"/>
    </location>
</feature>
<keyword evidence="3" id="KW-0804">Transcription</keyword>
<dbReference type="PANTHER" id="PTHR44846:SF1">
    <property type="entry name" value="MANNOSYL-D-GLYCERATE TRANSPORT_METABOLISM SYSTEM REPRESSOR MNGR-RELATED"/>
    <property type="match status" value="1"/>
</dbReference>
<dbReference type="SMART" id="SM00866">
    <property type="entry name" value="UTRA"/>
    <property type="match status" value="1"/>
</dbReference>
<dbReference type="RefSeq" id="WP_162290546.1">
    <property type="nucleotide sequence ID" value="NZ_JAAFAN010000092.1"/>
</dbReference>